<organism evidence="1 2">
    <name type="scientific">Nitrospira tepida</name>
    <dbReference type="NCBI Taxonomy" id="2973512"/>
    <lineage>
        <taxon>Bacteria</taxon>
        <taxon>Pseudomonadati</taxon>
        <taxon>Nitrospirota</taxon>
        <taxon>Nitrospiria</taxon>
        <taxon>Nitrospirales</taxon>
        <taxon>Nitrospiraceae</taxon>
        <taxon>Nitrospira</taxon>
    </lineage>
</organism>
<dbReference type="REBASE" id="735944">
    <property type="entry name" value="NspDNFORF8P"/>
</dbReference>
<sequence length="202" mass="23234">MPITRNHVDSTRFNTQATLPFELRLKDFEMAMQDVYDFFYDINRGLVDRGLLRLDDMLRPAIMSGLLSDMLTASLAKHSRTLTPNLYHNGHPDLIVNGIYPDNRVKAGTEGVEVKTTRKSGGAVDTHGARTQWMCVFVYETDGVTQPARDRKPMTFTEIYLGKVDLKDFRKNPRSELGTRTATLHRQGIEKLRKNWVYKLRE</sequence>
<dbReference type="Proteomes" id="UP001179121">
    <property type="component" value="Chromosome"/>
</dbReference>
<dbReference type="KEGG" id="nti:DNFV4_00009"/>
<evidence type="ECO:0000313" key="2">
    <source>
        <dbReference type="Proteomes" id="UP001179121"/>
    </source>
</evidence>
<dbReference type="EMBL" id="OX365700">
    <property type="protein sequence ID" value="CAI4029591.1"/>
    <property type="molecule type" value="Genomic_DNA"/>
</dbReference>
<dbReference type="AlphaFoldDB" id="A0AA86MVA2"/>
<keyword evidence="2" id="KW-1185">Reference proteome</keyword>
<evidence type="ECO:0000313" key="1">
    <source>
        <dbReference type="EMBL" id="CAI4029591.1"/>
    </source>
</evidence>
<protein>
    <submittedName>
        <fullName evidence="1">Uncharacterized protein</fullName>
    </submittedName>
</protein>
<accession>A0AA86MVA2</accession>
<name>A0AA86MVA2_9BACT</name>
<reference evidence="1" key="1">
    <citation type="submission" date="2022-10" db="EMBL/GenBank/DDBJ databases">
        <authorList>
            <person name="Koch H."/>
        </authorList>
    </citation>
    <scope>NUCLEOTIDE SEQUENCE</scope>
    <source>
        <strain evidence="1">DNF</strain>
    </source>
</reference>
<gene>
    <name evidence="1" type="ORF">DNFV4_00009</name>
</gene>
<proteinExistence type="predicted"/>